<feature type="region of interest" description="Disordered" evidence="3">
    <location>
        <begin position="23"/>
        <end position="120"/>
    </location>
</feature>
<dbReference type="OrthoDB" id="340346at2759"/>
<sequence length="1187" mass="129407">MESQAGSRPTFIPLPPSSFCSVSYANSPGPFPQDDPLQTSPLISPNLTFYTAPSTPLPETPNDVNPSAPGSTPPLPVLHITIPNQGHPSPSQFSFGHPSPIAVPSPPTSLPSDPSPTSSPVNIAHESFPDPAELPVDMFFDDESLSTLERIYLYSRSKASYHRVFIANVLPDWLQQITPHEAVEYVLPLLNTLAMDEGVLYVPLFQSPSFLVFPDEVVKEAFSSQLVAIMWWFLTHCQLVSEVNEDDMNSPGFHDHESTPSISVQAFTPILGTLLLSPNGIVGGAARQAVVQLLERIKCLYPAEMTISSRSPIDTTTDVSRTVPGGAIGVFDPTDTLDVGLFGKTERALFEKEILYQVVIGMGRLDAEGESATSDDDSQYDDALEEAQHYRDVSVGPAILASRYAHEPHQTQVVVADASEKDDNERLGPGDFQISHQQKEASGDDARSRKVDADLNPYFPASPNSYTIPRPISTHNNSPVDIGSPDSNGSTPGSTTGTSASSSSDHSFSPAGYSPSSPSQPPSPASATNTSSPSTATHIAANASSPTFSRALRQQEESPQPFVTPEAAHSVPPPSDTSSNLQVSIALDASQYQDRFANDNDISQQQEYEADQSAIGRLSSMSLMAAVAASGCFDDATQRAFVNEVQRVSHDAIYWVRREACLALGALAKVVPEELVTLTLMPLFQSLAFDPVDHVRHSSLYALPAILSRLRPKQRRTLALDVLVPMSMDESPEVRSGVLETLGEVIYTFHSRGTPITHSAATHHDDALLPSLPEQLLRMFIGRAEDRRILDGQHEQAQTQEGAIASSWSDIEEEWMKRPSPRGSITSRKEALTAFYEDPSRALICAFNIPAVALTLGRDRWASDLREIYLLLAKSDATPVQRTLAASLGELIKVIGPELAQKDLWVVWRMAVRNDDGEVRMKAVEAFDTYFAASDRMGQRDLLMDLLVIWEQGFLKGWREREKIAGCLGGVAHSSKGPELSVLVARLEVLSLQDAVNAVREAGIGVFRTLWLKFDRRHDAFGVLKKELHTLAKSDQFRRRMTFIACLQALTLSATTSESESESVLSIDDEVLPPIEPLARDNIVGVRIALARLVVLIFSMFASSDKPVPKSVLLVISILRTDLSHEVKSFVEGLPLQEPRTGHLLPLLPSHPIVLRTTSSSVRVSTFSRPPPVSKAIIGQHSVPVET</sequence>
<dbReference type="PROSITE" id="PS50077">
    <property type="entry name" value="HEAT_REPEAT"/>
    <property type="match status" value="1"/>
</dbReference>
<feature type="compositionally biased region" description="Polar residues" evidence="3">
    <location>
        <begin position="82"/>
        <end position="94"/>
    </location>
</feature>
<evidence type="ECO:0000256" key="1">
    <source>
        <dbReference type="ARBA" id="ARBA00022737"/>
    </source>
</evidence>
<keyword evidence="5" id="KW-1185">Reference proteome</keyword>
<evidence type="ECO:0008006" key="6">
    <source>
        <dbReference type="Google" id="ProtNLM"/>
    </source>
</evidence>
<dbReference type="Proteomes" id="UP001049176">
    <property type="component" value="Chromosome 5"/>
</dbReference>
<evidence type="ECO:0000313" key="5">
    <source>
        <dbReference type="Proteomes" id="UP001049176"/>
    </source>
</evidence>
<name>A0A9P7UUK3_9AGAR</name>
<dbReference type="InterPro" id="IPR051023">
    <property type="entry name" value="PP2A_Regulatory_Subunit_A"/>
</dbReference>
<feature type="compositionally biased region" description="Polar residues" evidence="3">
    <location>
        <begin position="462"/>
        <end position="479"/>
    </location>
</feature>
<feature type="repeat" description="HEAT" evidence="2">
    <location>
        <begin position="680"/>
        <end position="718"/>
    </location>
</feature>
<dbReference type="KEGG" id="more:E1B28_008719"/>
<evidence type="ECO:0000256" key="2">
    <source>
        <dbReference type="PROSITE-ProRule" id="PRU00103"/>
    </source>
</evidence>
<dbReference type="AlphaFoldDB" id="A0A9P7UUK3"/>
<feature type="compositionally biased region" description="Basic and acidic residues" evidence="3">
    <location>
        <begin position="418"/>
        <end position="428"/>
    </location>
</feature>
<organism evidence="4 5">
    <name type="scientific">Marasmius oreades</name>
    <name type="common">fairy-ring Marasmius</name>
    <dbReference type="NCBI Taxonomy" id="181124"/>
    <lineage>
        <taxon>Eukaryota</taxon>
        <taxon>Fungi</taxon>
        <taxon>Dikarya</taxon>
        <taxon>Basidiomycota</taxon>
        <taxon>Agaricomycotina</taxon>
        <taxon>Agaricomycetes</taxon>
        <taxon>Agaricomycetidae</taxon>
        <taxon>Agaricales</taxon>
        <taxon>Marasmiineae</taxon>
        <taxon>Marasmiaceae</taxon>
        <taxon>Marasmius</taxon>
    </lineage>
</organism>
<evidence type="ECO:0000256" key="3">
    <source>
        <dbReference type="SAM" id="MobiDB-lite"/>
    </source>
</evidence>
<dbReference type="SUPFAM" id="SSF48371">
    <property type="entry name" value="ARM repeat"/>
    <property type="match status" value="1"/>
</dbReference>
<reference evidence="4" key="1">
    <citation type="journal article" date="2021" name="Genome Biol. Evol.">
        <title>The assembled and annotated genome of the fairy-ring fungus Marasmius oreades.</title>
        <authorList>
            <person name="Hiltunen M."/>
            <person name="Ament-Velasquez S.L."/>
            <person name="Johannesson H."/>
        </authorList>
    </citation>
    <scope>NUCLEOTIDE SEQUENCE</scope>
    <source>
        <strain evidence="4">03SP1</strain>
    </source>
</reference>
<feature type="region of interest" description="Disordered" evidence="3">
    <location>
        <begin position="551"/>
        <end position="580"/>
    </location>
</feature>
<feature type="compositionally biased region" description="Low complexity" evidence="3">
    <location>
        <begin position="483"/>
        <end position="517"/>
    </location>
</feature>
<proteinExistence type="predicted"/>
<evidence type="ECO:0000313" key="4">
    <source>
        <dbReference type="EMBL" id="KAG7092359.1"/>
    </source>
</evidence>
<dbReference type="RefSeq" id="XP_043008829.1">
    <property type="nucleotide sequence ID" value="XM_043153545.1"/>
</dbReference>
<accession>A0A9P7UUK3</accession>
<dbReference type="Gene3D" id="1.25.10.10">
    <property type="entry name" value="Leucine-rich Repeat Variant"/>
    <property type="match status" value="1"/>
</dbReference>
<dbReference type="InterPro" id="IPR021133">
    <property type="entry name" value="HEAT_type_2"/>
</dbReference>
<dbReference type="GO" id="GO:0019888">
    <property type="term" value="F:protein phosphatase regulator activity"/>
    <property type="evidence" value="ECO:0007669"/>
    <property type="project" value="TreeGrafter"/>
</dbReference>
<dbReference type="EMBL" id="CM032185">
    <property type="protein sequence ID" value="KAG7092359.1"/>
    <property type="molecule type" value="Genomic_DNA"/>
</dbReference>
<feature type="compositionally biased region" description="Basic and acidic residues" evidence="3">
    <location>
        <begin position="437"/>
        <end position="453"/>
    </location>
</feature>
<feature type="compositionally biased region" description="Low complexity" evidence="3">
    <location>
        <begin position="525"/>
        <end position="537"/>
    </location>
</feature>
<gene>
    <name evidence="4" type="ORF">E1B28_008719</name>
</gene>
<feature type="compositionally biased region" description="Polar residues" evidence="3">
    <location>
        <begin position="36"/>
        <end position="54"/>
    </location>
</feature>
<dbReference type="GeneID" id="66077795"/>
<dbReference type="GO" id="GO:0005737">
    <property type="term" value="C:cytoplasm"/>
    <property type="evidence" value="ECO:0007669"/>
    <property type="project" value="TreeGrafter"/>
</dbReference>
<dbReference type="InterPro" id="IPR016024">
    <property type="entry name" value="ARM-type_fold"/>
</dbReference>
<protein>
    <recommendedName>
        <fullName evidence="6">ARM repeat-containing protein</fullName>
    </recommendedName>
</protein>
<dbReference type="InterPro" id="IPR011989">
    <property type="entry name" value="ARM-like"/>
</dbReference>
<dbReference type="PANTHER" id="PTHR10648:SF1">
    <property type="entry name" value="SERINE_THREONINE-PROTEIN PHOSPHATASE 4 REGULATORY SUBUNIT 1"/>
    <property type="match status" value="1"/>
</dbReference>
<dbReference type="PANTHER" id="PTHR10648">
    <property type="entry name" value="SERINE/THREONINE-PROTEIN PHOSPHATASE PP2A 65 KDA REGULATORY SUBUNIT"/>
    <property type="match status" value="1"/>
</dbReference>
<keyword evidence="1" id="KW-0677">Repeat</keyword>
<comment type="caution">
    <text evidence="4">The sequence shown here is derived from an EMBL/GenBank/DDBJ whole genome shotgun (WGS) entry which is preliminary data.</text>
</comment>
<feature type="compositionally biased region" description="Low complexity" evidence="3">
    <location>
        <begin position="110"/>
        <end position="120"/>
    </location>
</feature>
<feature type="region of interest" description="Disordered" evidence="3">
    <location>
        <begin position="417"/>
        <end position="537"/>
    </location>
</feature>